<dbReference type="AlphaFoldDB" id="A0A7W4VI97"/>
<gene>
    <name evidence="2" type="ORF">FHR70_000769</name>
</gene>
<dbReference type="Pfam" id="PF25612">
    <property type="entry name" value="DUF7940"/>
    <property type="match status" value="1"/>
</dbReference>
<protein>
    <submittedName>
        <fullName evidence="2">ABC-type multidrug transport system permease subunit</fullName>
    </submittedName>
</protein>
<name>A0A7W4VI97_9HYPH</name>
<keyword evidence="1" id="KW-0812">Transmembrane</keyword>
<keyword evidence="1" id="KW-1133">Transmembrane helix</keyword>
<accession>A0A7W4VI97</accession>
<proteinExistence type="predicted"/>
<evidence type="ECO:0000313" key="3">
    <source>
        <dbReference type="Proteomes" id="UP000532010"/>
    </source>
</evidence>
<sequence length="70" mass="7533">MQFIDDWKRQFPRLWSVRLSLLAALVSSVEAGFTYWATGKAPVLVVAAAVISLGASVARIVAQVKVSDNG</sequence>
<comment type="caution">
    <text evidence="2">The sequence shown here is derived from an EMBL/GenBank/DDBJ whole genome shotgun (WGS) entry which is preliminary data.</text>
</comment>
<organism evidence="2 3">
    <name type="scientific">Microvirga lupini</name>
    <dbReference type="NCBI Taxonomy" id="420324"/>
    <lineage>
        <taxon>Bacteria</taxon>
        <taxon>Pseudomonadati</taxon>
        <taxon>Pseudomonadota</taxon>
        <taxon>Alphaproteobacteria</taxon>
        <taxon>Hyphomicrobiales</taxon>
        <taxon>Methylobacteriaceae</taxon>
        <taxon>Microvirga</taxon>
    </lineage>
</organism>
<evidence type="ECO:0000313" key="2">
    <source>
        <dbReference type="EMBL" id="MBB3017729.1"/>
    </source>
</evidence>
<dbReference type="InterPro" id="IPR057700">
    <property type="entry name" value="DUF7940"/>
</dbReference>
<dbReference type="RefSeq" id="WP_183447260.1">
    <property type="nucleotide sequence ID" value="NZ_JACHWB010000001.1"/>
</dbReference>
<evidence type="ECO:0000256" key="1">
    <source>
        <dbReference type="SAM" id="Phobius"/>
    </source>
</evidence>
<dbReference type="Proteomes" id="UP000532010">
    <property type="component" value="Unassembled WGS sequence"/>
</dbReference>
<dbReference type="EMBL" id="JACHWB010000001">
    <property type="protein sequence ID" value="MBB3017729.1"/>
    <property type="molecule type" value="Genomic_DNA"/>
</dbReference>
<feature type="transmembrane region" description="Helical" evidence="1">
    <location>
        <begin position="41"/>
        <end position="62"/>
    </location>
</feature>
<keyword evidence="1" id="KW-0472">Membrane</keyword>
<keyword evidence="3" id="KW-1185">Reference proteome</keyword>
<reference evidence="2 3" key="1">
    <citation type="submission" date="2020-08" db="EMBL/GenBank/DDBJ databases">
        <title>The Agave Microbiome: Exploring the role of microbial communities in plant adaptations to desert environments.</title>
        <authorList>
            <person name="Partida-Martinez L.P."/>
        </authorList>
    </citation>
    <scope>NUCLEOTIDE SEQUENCE [LARGE SCALE GENOMIC DNA]</scope>
    <source>
        <strain evidence="2 3">AT3.9</strain>
    </source>
</reference>